<evidence type="ECO:0000313" key="3">
    <source>
        <dbReference type="EMBL" id="SPP97127.1"/>
    </source>
</evidence>
<reference evidence="3 4" key="1">
    <citation type="submission" date="2018-03" db="EMBL/GenBank/DDBJ databases">
        <authorList>
            <person name="Gully D."/>
        </authorList>
    </citation>
    <scope>NUCLEOTIDE SEQUENCE [LARGE SCALE GENOMIC DNA]</scope>
    <source>
        <strain evidence="3">ORS3257</strain>
    </source>
</reference>
<dbReference type="Proteomes" id="UP000669317">
    <property type="component" value="Unassembled WGS sequence"/>
</dbReference>
<dbReference type="Pfam" id="PF03479">
    <property type="entry name" value="PCC"/>
    <property type="match status" value="1"/>
</dbReference>
<evidence type="ECO:0000313" key="4">
    <source>
        <dbReference type="Proteomes" id="UP000246085"/>
    </source>
</evidence>
<evidence type="ECO:0000313" key="2">
    <source>
        <dbReference type="EMBL" id="MBP0115378.1"/>
    </source>
</evidence>
<sequence>MRHKVLSKNGAQRTLALVLETGEEAMSCLSSFAMEQRIAAAQITGIGAFSEVVLKYFDWERKEYLDNRVGEQVEVASLIGDVALDPSGEPSVHVHLVVGRRDGTALAGHLGSGVVRPTLEIIMEESPTHLRKRHDLESGLALIRLEK</sequence>
<protein>
    <submittedName>
        <fullName evidence="2">DNA-binding protein</fullName>
    </submittedName>
</protein>
<dbReference type="PANTHER" id="PTHR34988">
    <property type="entry name" value="PROTEIN, PUTATIVE-RELATED"/>
    <property type="match status" value="1"/>
</dbReference>
<dbReference type="InterPro" id="IPR025707">
    <property type="entry name" value="DNA_bp_PD1"/>
</dbReference>
<dbReference type="Gene3D" id="3.30.1330.80">
    <property type="entry name" value="Hypothetical protein, similar to alpha- acetolactate decarboxylase, domain 2"/>
    <property type="match status" value="1"/>
</dbReference>
<dbReference type="KEGG" id="bvz:BRAD3257_6222"/>
<dbReference type="Proteomes" id="UP000246085">
    <property type="component" value="Chromosome BRAD3257"/>
</dbReference>
<dbReference type="CDD" id="cd11378">
    <property type="entry name" value="DUF296"/>
    <property type="match status" value="1"/>
</dbReference>
<gene>
    <name evidence="3" type="ORF">BRAD3257_6222</name>
    <name evidence="2" type="ORF">JWS04_30800</name>
</gene>
<dbReference type="RefSeq" id="WP_122404577.1">
    <property type="nucleotide sequence ID" value="NZ_JAGIKT010000081.1"/>
</dbReference>
<dbReference type="PROSITE" id="PS51742">
    <property type="entry name" value="PPC"/>
    <property type="match status" value="1"/>
</dbReference>
<evidence type="ECO:0000313" key="5">
    <source>
        <dbReference type="Proteomes" id="UP000669317"/>
    </source>
</evidence>
<reference evidence="2 5" key="2">
    <citation type="submission" date="2021-03" db="EMBL/GenBank/DDBJ databases">
        <title>Genome Sequence of Bradyrhizobium vignae strain ISRA400.</title>
        <authorList>
            <person name="Tisa L.S."/>
            <person name="Svistoonoff S."/>
            <person name="Hocher V."/>
            <person name="Fall S."/>
            <person name="Zaiya A."/>
            <person name="Naing D."/>
            <person name="Niang N."/>
            <person name="Diouf A."/>
            <person name="Dasylva M.C."/>
            <person name="Toure O."/>
            <person name="Gueye M."/>
            <person name="Gully D."/>
            <person name="Tisseyre P."/>
            <person name="Simpson S."/>
            <person name="Morris K."/>
            <person name="Thomas W.K."/>
        </authorList>
    </citation>
    <scope>NUCLEOTIDE SEQUENCE [LARGE SCALE GENOMIC DNA]</scope>
    <source>
        <strain evidence="2 5">ISRA400</strain>
    </source>
</reference>
<dbReference type="InterPro" id="IPR005175">
    <property type="entry name" value="PPC_dom"/>
</dbReference>
<accession>A0A2U3Q6U7</accession>
<dbReference type="PIRSF" id="PIRSF016702">
    <property type="entry name" value="DNA_bp_PD1"/>
    <property type="match status" value="1"/>
</dbReference>
<dbReference type="EMBL" id="JAGIKT010000081">
    <property type="protein sequence ID" value="MBP0115378.1"/>
    <property type="molecule type" value="Genomic_DNA"/>
</dbReference>
<evidence type="ECO:0000259" key="1">
    <source>
        <dbReference type="PROSITE" id="PS51742"/>
    </source>
</evidence>
<dbReference type="PANTHER" id="PTHR34988:SF1">
    <property type="entry name" value="DNA-BINDING PROTEIN"/>
    <property type="match status" value="1"/>
</dbReference>
<keyword evidence="2" id="KW-0238">DNA-binding</keyword>
<feature type="domain" description="PPC" evidence="1">
    <location>
        <begin position="7"/>
        <end position="146"/>
    </location>
</feature>
<name>A0A2U3Q6U7_9BRAD</name>
<dbReference type="AlphaFoldDB" id="A0A2U3Q6U7"/>
<keyword evidence="5" id="KW-1185">Reference proteome</keyword>
<proteinExistence type="predicted"/>
<dbReference type="SUPFAM" id="SSF117856">
    <property type="entry name" value="AF0104/ALDC/Ptd012-like"/>
    <property type="match status" value="1"/>
</dbReference>
<dbReference type="EMBL" id="LS398110">
    <property type="protein sequence ID" value="SPP97127.1"/>
    <property type="molecule type" value="Genomic_DNA"/>
</dbReference>
<organism evidence="3 4">
    <name type="scientific">Bradyrhizobium vignae</name>
    <dbReference type="NCBI Taxonomy" id="1549949"/>
    <lineage>
        <taxon>Bacteria</taxon>
        <taxon>Pseudomonadati</taxon>
        <taxon>Pseudomonadota</taxon>
        <taxon>Alphaproteobacteria</taxon>
        <taxon>Hyphomicrobiales</taxon>
        <taxon>Nitrobacteraceae</taxon>
        <taxon>Bradyrhizobium</taxon>
    </lineage>
</organism>
<dbReference type="GO" id="GO:0003677">
    <property type="term" value="F:DNA binding"/>
    <property type="evidence" value="ECO:0007669"/>
    <property type="project" value="UniProtKB-KW"/>
</dbReference>